<reference evidence="4" key="4">
    <citation type="journal article" date="2019" name="Int. J. Syst. Evol. Microbiol.">
        <title>The Global Catalogue of Microorganisms (GCM) 10K type strain sequencing project: providing services to taxonomists for standard genome sequencing and annotation.</title>
        <authorList>
            <consortium name="The Broad Institute Genomics Platform"/>
            <consortium name="The Broad Institute Genome Sequencing Center for Infectious Disease"/>
            <person name="Wu L."/>
            <person name="Ma J."/>
        </authorList>
    </citation>
    <scope>NUCLEOTIDE SEQUENCE [LARGE SCALE GENOMIC DNA]</scope>
    <source>
        <strain evidence="4">CGMCC 1.12707</strain>
    </source>
</reference>
<dbReference type="AlphaFoldDB" id="A0A1M6ZX20"/>
<sequence>MSAESKQIQFIGIDPTELIQQLKTSLIAEIIPHLEIKKPNNDLGLLSRNEVMNLLNISSSTLSRWQKDNVIPFIKIGEGESCKVFFKRSEIETMLNIKSN</sequence>
<dbReference type="InterPro" id="IPR009061">
    <property type="entry name" value="DNA-bd_dom_put_sf"/>
</dbReference>
<reference evidence="1" key="5">
    <citation type="submission" date="2024-05" db="EMBL/GenBank/DDBJ databases">
        <authorList>
            <person name="Sun Q."/>
            <person name="Zhou Y."/>
        </authorList>
    </citation>
    <scope>NUCLEOTIDE SEQUENCE</scope>
    <source>
        <strain evidence="1">CGMCC 1.12707</strain>
    </source>
</reference>
<name>A0A1M6ZX20_9FLAO</name>
<proteinExistence type="predicted"/>
<dbReference type="Proteomes" id="UP000184120">
    <property type="component" value="Unassembled WGS sequence"/>
</dbReference>
<organism evidence="2 3">
    <name type="scientific">Chishuiella changwenlii</name>
    <dbReference type="NCBI Taxonomy" id="1434701"/>
    <lineage>
        <taxon>Bacteria</taxon>
        <taxon>Pseudomonadati</taxon>
        <taxon>Bacteroidota</taxon>
        <taxon>Flavobacteriia</taxon>
        <taxon>Flavobacteriales</taxon>
        <taxon>Weeksellaceae</taxon>
        <taxon>Chishuiella</taxon>
    </lineage>
</organism>
<dbReference type="SUPFAM" id="SSF46955">
    <property type="entry name" value="Putative DNA-binding domain"/>
    <property type="match status" value="1"/>
</dbReference>
<dbReference type="OrthoDB" id="1097811at2"/>
<gene>
    <name evidence="1" type="ORF">GCM10010984_07440</name>
    <name evidence="2" type="ORF">SAMN05443634_10882</name>
</gene>
<reference evidence="2" key="3">
    <citation type="submission" date="2016-11" db="EMBL/GenBank/DDBJ databases">
        <authorList>
            <person name="Jaros S."/>
            <person name="Januszkiewicz K."/>
            <person name="Wedrychowicz H."/>
        </authorList>
    </citation>
    <scope>NUCLEOTIDE SEQUENCE [LARGE SCALE GENOMIC DNA]</scope>
    <source>
        <strain evidence="2">DSM 27989</strain>
    </source>
</reference>
<evidence type="ECO:0000313" key="4">
    <source>
        <dbReference type="Proteomes" id="UP000650994"/>
    </source>
</evidence>
<evidence type="ECO:0000313" key="3">
    <source>
        <dbReference type="Proteomes" id="UP000184120"/>
    </source>
</evidence>
<dbReference type="RefSeq" id="WP_072932658.1">
    <property type="nucleotide sequence ID" value="NZ_BMFL01000004.1"/>
</dbReference>
<reference evidence="3" key="2">
    <citation type="submission" date="2016-11" db="EMBL/GenBank/DDBJ databases">
        <authorList>
            <person name="Varghese N."/>
            <person name="Submissions S."/>
        </authorList>
    </citation>
    <scope>NUCLEOTIDE SEQUENCE [LARGE SCALE GENOMIC DNA]</scope>
    <source>
        <strain evidence="3">DSM 27989</strain>
    </source>
</reference>
<dbReference type="EMBL" id="FRBH01000008">
    <property type="protein sequence ID" value="SHL34974.1"/>
    <property type="molecule type" value="Genomic_DNA"/>
</dbReference>
<dbReference type="STRING" id="1434701.SAMN05443634_10882"/>
<protein>
    <submittedName>
        <fullName evidence="2">Helix-turn-helix domain-containing protein</fullName>
    </submittedName>
</protein>
<dbReference type="Proteomes" id="UP000650994">
    <property type="component" value="Unassembled WGS sequence"/>
</dbReference>
<reference evidence="1" key="1">
    <citation type="journal article" date="2014" name="Int. J. Syst. Evol. Microbiol.">
        <title>Complete genome of a new Firmicutes species belonging to the dominant human colonic microbiota ('Ruminococcus bicirculans') reveals two chromosomes and a selective capacity to utilize plant glucans.</title>
        <authorList>
            <consortium name="NISC Comparative Sequencing Program"/>
            <person name="Wegmann U."/>
            <person name="Louis P."/>
            <person name="Goesmann A."/>
            <person name="Henrissat B."/>
            <person name="Duncan S.H."/>
            <person name="Flint H.J."/>
        </authorList>
    </citation>
    <scope>NUCLEOTIDE SEQUENCE</scope>
    <source>
        <strain evidence="1">CGMCC 1.12707</strain>
    </source>
</reference>
<evidence type="ECO:0000313" key="1">
    <source>
        <dbReference type="EMBL" id="GGE92303.1"/>
    </source>
</evidence>
<dbReference type="EMBL" id="BMFL01000004">
    <property type="protein sequence ID" value="GGE92303.1"/>
    <property type="molecule type" value="Genomic_DNA"/>
</dbReference>
<evidence type="ECO:0000313" key="2">
    <source>
        <dbReference type="EMBL" id="SHL34974.1"/>
    </source>
</evidence>
<accession>A0A1M6ZX20</accession>
<keyword evidence="4" id="KW-1185">Reference proteome</keyword>